<sequence length="59" mass="6792">KRACPGESMARMEIFVFLTTLLQNFHLKTPKQREEIDIAPGVESNGHAPRHYQLCVVPW</sequence>
<gene>
    <name evidence="2" type="ORF">PODLI_1B035816</name>
</gene>
<dbReference type="GO" id="GO:0020037">
    <property type="term" value="F:heme binding"/>
    <property type="evidence" value="ECO:0007669"/>
    <property type="project" value="InterPro"/>
</dbReference>
<dbReference type="InterPro" id="IPR036396">
    <property type="entry name" value="Cyt_P450_sf"/>
</dbReference>
<dbReference type="Gene3D" id="1.10.630.10">
    <property type="entry name" value="Cytochrome P450"/>
    <property type="match status" value="1"/>
</dbReference>
<dbReference type="AlphaFoldDB" id="A0AA35KNN1"/>
<dbReference type="EMBL" id="OX395133">
    <property type="protein sequence ID" value="CAI5780733.1"/>
    <property type="molecule type" value="Genomic_DNA"/>
</dbReference>
<organism evidence="2 3">
    <name type="scientific">Podarcis lilfordi</name>
    <name type="common">Lilford's wall lizard</name>
    <dbReference type="NCBI Taxonomy" id="74358"/>
    <lineage>
        <taxon>Eukaryota</taxon>
        <taxon>Metazoa</taxon>
        <taxon>Chordata</taxon>
        <taxon>Craniata</taxon>
        <taxon>Vertebrata</taxon>
        <taxon>Euteleostomi</taxon>
        <taxon>Lepidosauria</taxon>
        <taxon>Squamata</taxon>
        <taxon>Bifurcata</taxon>
        <taxon>Unidentata</taxon>
        <taxon>Episquamata</taxon>
        <taxon>Laterata</taxon>
        <taxon>Lacertibaenia</taxon>
        <taxon>Lacertidae</taxon>
        <taxon>Podarcis</taxon>
    </lineage>
</organism>
<accession>A0AA35KNN1</accession>
<dbReference type="GO" id="GO:0005506">
    <property type="term" value="F:iron ion binding"/>
    <property type="evidence" value="ECO:0007669"/>
    <property type="project" value="InterPro"/>
</dbReference>
<comment type="similarity">
    <text evidence="1">Belongs to the cytochrome P450 family.</text>
</comment>
<dbReference type="SUPFAM" id="SSF48264">
    <property type="entry name" value="Cytochrome P450"/>
    <property type="match status" value="1"/>
</dbReference>
<keyword evidence="3" id="KW-1185">Reference proteome</keyword>
<protein>
    <submittedName>
        <fullName evidence="2">Cytochrome P450 2G1-like</fullName>
    </submittedName>
</protein>
<dbReference type="Proteomes" id="UP001178461">
    <property type="component" value="Chromosome 8"/>
</dbReference>
<dbReference type="GO" id="GO:0004497">
    <property type="term" value="F:monooxygenase activity"/>
    <property type="evidence" value="ECO:0007669"/>
    <property type="project" value="InterPro"/>
</dbReference>
<name>A0AA35KNN1_9SAUR</name>
<feature type="non-terminal residue" evidence="2">
    <location>
        <position position="1"/>
    </location>
</feature>
<evidence type="ECO:0000313" key="3">
    <source>
        <dbReference type="Proteomes" id="UP001178461"/>
    </source>
</evidence>
<evidence type="ECO:0000256" key="1">
    <source>
        <dbReference type="ARBA" id="ARBA00010617"/>
    </source>
</evidence>
<evidence type="ECO:0000313" key="2">
    <source>
        <dbReference type="EMBL" id="CAI5780733.1"/>
    </source>
</evidence>
<dbReference type="Pfam" id="PF00067">
    <property type="entry name" value="p450"/>
    <property type="match status" value="1"/>
</dbReference>
<dbReference type="InterPro" id="IPR001128">
    <property type="entry name" value="Cyt_P450"/>
</dbReference>
<reference evidence="2" key="1">
    <citation type="submission" date="2022-12" db="EMBL/GenBank/DDBJ databases">
        <authorList>
            <person name="Alioto T."/>
            <person name="Alioto T."/>
            <person name="Gomez Garrido J."/>
        </authorList>
    </citation>
    <scope>NUCLEOTIDE SEQUENCE</scope>
</reference>
<dbReference type="GO" id="GO:0016705">
    <property type="term" value="F:oxidoreductase activity, acting on paired donors, with incorporation or reduction of molecular oxygen"/>
    <property type="evidence" value="ECO:0007669"/>
    <property type="project" value="InterPro"/>
</dbReference>
<proteinExistence type="inferred from homology"/>